<reference evidence="1" key="1">
    <citation type="journal article" date="2012" name="Science">
        <title>Fermentation, hydrogen, and sulfur metabolism in multiple uncultivated bacterial phyla.</title>
        <authorList>
            <person name="Wrighton K.C."/>
            <person name="Thomas B.C."/>
            <person name="Sharon I."/>
            <person name="Miller C.S."/>
            <person name="Castelle C.J."/>
            <person name="VerBerkmoes N.C."/>
            <person name="Wilkins M.J."/>
            <person name="Hettich R.L."/>
            <person name="Lipton M.S."/>
            <person name="Williams K.H."/>
            <person name="Long P.E."/>
            <person name="Banfield J.F."/>
        </authorList>
    </citation>
    <scope>NUCLEOTIDE SEQUENCE [LARGE SCALE GENOMIC DNA]</scope>
</reference>
<protein>
    <submittedName>
        <fullName evidence="1">Uncharacterized protein</fullName>
    </submittedName>
</protein>
<comment type="caution">
    <text evidence="1">The sequence shown here is derived from an EMBL/GenBank/DDBJ whole genome shotgun (WGS) entry which is preliminary data.</text>
</comment>
<name>K1X5I2_9BACT</name>
<dbReference type="EMBL" id="AMFJ01036055">
    <property type="protein sequence ID" value="EKD25465.1"/>
    <property type="molecule type" value="Genomic_DNA"/>
</dbReference>
<accession>K1X5I2</accession>
<gene>
    <name evidence="1" type="ORF">ACD_80C00048G0010</name>
</gene>
<proteinExistence type="predicted"/>
<sequence>MIKLFLSRLNGWLFGLGYIAGVIVLILQTIEIIITKNATAISIPSYIIVIIFQWNAALYSKHKLKSKLMMWGCIAQGLAALIISLVACYYK</sequence>
<dbReference type="AlphaFoldDB" id="K1X5I2"/>
<evidence type="ECO:0000313" key="1">
    <source>
        <dbReference type="EMBL" id="EKD25465.1"/>
    </source>
</evidence>
<organism evidence="1">
    <name type="scientific">uncultured bacterium</name>
    <name type="common">gcode 4</name>
    <dbReference type="NCBI Taxonomy" id="1234023"/>
    <lineage>
        <taxon>Bacteria</taxon>
        <taxon>environmental samples</taxon>
    </lineage>
</organism>